<dbReference type="PANTHER" id="PTHR33142">
    <property type="entry name" value="CYCLIN-DEPENDENT PROTEIN KINASE INHIBITOR SMR13"/>
    <property type="match status" value="1"/>
</dbReference>
<evidence type="ECO:0000256" key="2">
    <source>
        <dbReference type="ARBA" id="ARBA00023306"/>
    </source>
</evidence>
<accession>A0AAE1SJS8</accession>
<evidence type="ECO:0000313" key="5">
    <source>
        <dbReference type="Proteomes" id="UP001291623"/>
    </source>
</evidence>
<evidence type="ECO:0000313" key="4">
    <source>
        <dbReference type="EMBL" id="KAK4370985.1"/>
    </source>
</evidence>
<dbReference type="EMBL" id="JAVYJV010000005">
    <property type="protein sequence ID" value="KAK4370985.1"/>
    <property type="molecule type" value="Genomic_DNA"/>
</dbReference>
<gene>
    <name evidence="4" type="ORF">RND71_010460</name>
</gene>
<dbReference type="GO" id="GO:0004860">
    <property type="term" value="F:protein kinase inhibitor activity"/>
    <property type="evidence" value="ECO:0007669"/>
    <property type="project" value="UniProtKB-KW"/>
</dbReference>
<comment type="caution">
    <text evidence="4">The sequence shown here is derived from an EMBL/GenBank/DDBJ whole genome shotgun (WGS) entry which is preliminary data.</text>
</comment>
<name>A0AAE1SJS8_9SOLA</name>
<dbReference type="Proteomes" id="UP001291623">
    <property type="component" value="Unassembled WGS sequence"/>
</dbReference>
<dbReference type="AlphaFoldDB" id="A0AAE1SJS8"/>
<proteinExistence type="predicted"/>
<evidence type="ECO:0000256" key="3">
    <source>
        <dbReference type="SAM" id="MobiDB-lite"/>
    </source>
</evidence>
<organism evidence="4 5">
    <name type="scientific">Anisodus tanguticus</name>
    <dbReference type="NCBI Taxonomy" id="243964"/>
    <lineage>
        <taxon>Eukaryota</taxon>
        <taxon>Viridiplantae</taxon>
        <taxon>Streptophyta</taxon>
        <taxon>Embryophyta</taxon>
        <taxon>Tracheophyta</taxon>
        <taxon>Spermatophyta</taxon>
        <taxon>Magnoliopsida</taxon>
        <taxon>eudicotyledons</taxon>
        <taxon>Gunneridae</taxon>
        <taxon>Pentapetalae</taxon>
        <taxon>asterids</taxon>
        <taxon>lamiids</taxon>
        <taxon>Solanales</taxon>
        <taxon>Solanaceae</taxon>
        <taxon>Solanoideae</taxon>
        <taxon>Hyoscyameae</taxon>
        <taxon>Anisodus</taxon>
    </lineage>
</organism>
<dbReference type="InterPro" id="IPR040389">
    <property type="entry name" value="SMR"/>
</dbReference>
<reference evidence="4" key="1">
    <citation type="submission" date="2023-12" db="EMBL/GenBank/DDBJ databases">
        <title>Genome assembly of Anisodus tanguticus.</title>
        <authorList>
            <person name="Wang Y.-J."/>
        </authorList>
    </citation>
    <scope>NUCLEOTIDE SEQUENCE</scope>
    <source>
        <strain evidence="4">KB-2021</strain>
        <tissue evidence="4">Leaf</tissue>
    </source>
</reference>
<sequence length="105" mass="11945">MGIGEKSNNKPMDGIVDSWIIALRRPLKPILTKALRDKKDDDKEEENSSATPTSEESRIPRRFTCPPPAPKKTKPSSRCHQFNNGVKQFFNPPDLESVFIHRVET</sequence>
<keyword evidence="1" id="KW-0649">Protein kinase inhibitor</keyword>
<evidence type="ECO:0000256" key="1">
    <source>
        <dbReference type="ARBA" id="ARBA00023013"/>
    </source>
</evidence>
<protein>
    <submittedName>
        <fullName evidence="4">Uncharacterized protein</fullName>
    </submittedName>
</protein>
<keyword evidence="5" id="KW-1185">Reference proteome</keyword>
<dbReference type="GO" id="GO:0032875">
    <property type="term" value="P:regulation of DNA endoreduplication"/>
    <property type="evidence" value="ECO:0007669"/>
    <property type="project" value="InterPro"/>
</dbReference>
<keyword evidence="2" id="KW-0131">Cell cycle</keyword>
<feature type="region of interest" description="Disordered" evidence="3">
    <location>
        <begin position="33"/>
        <end position="91"/>
    </location>
</feature>
<dbReference type="PANTHER" id="PTHR33142:SF48">
    <property type="entry name" value="CYCLIN-DEPENDENT PROTEIN KINASE INHIBITOR SMR15"/>
    <property type="match status" value="1"/>
</dbReference>